<protein>
    <submittedName>
        <fullName evidence="1">Methyltransferase type 11</fullName>
    </submittedName>
</protein>
<dbReference type="GO" id="GO:0008168">
    <property type="term" value="F:methyltransferase activity"/>
    <property type="evidence" value="ECO:0007669"/>
    <property type="project" value="UniProtKB-KW"/>
</dbReference>
<evidence type="ECO:0000313" key="2">
    <source>
        <dbReference type="Proteomes" id="UP000198729"/>
    </source>
</evidence>
<dbReference type="Proteomes" id="UP000198729">
    <property type="component" value="Unassembled WGS sequence"/>
</dbReference>
<sequence>MIQKKHRIQFPKNHNFDLAQDESYFYLKETGGPARKIHFHDYHEIYRIQGLYEQLFYDRLKCSSPRKVASILQSTMDQSRRNLSELRVLDLGAGNGMMGEELKKQGISRLVGVDIINEAYEAMIRDRPDVYDAYYVNDFTNLDSDKEEEISSWRLDCMTVVAALGFGDIPPKAFINAFNIIEKTGWVAFNIKETFMDQSDKTGFSRLIRELIFSEYLHIYHIERYQHRLSTEGLPLYYYAVAGLKNNDVPLDFLAEKSLL</sequence>
<accession>A0A1G5SDP2</accession>
<dbReference type="Gene3D" id="3.40.50.150">
    <property type="entry name" value="Vaccinia Virus protein VP39"/>
    <property type="match status" value="1"/>
</dbReference>
<evidence type="ECO:0000313" key="1">
    <source>
        <dbReference type="EMBL" id="SCZ84661.1"/>
    </source>
</evidence>
<dbReference type="GO" id="GO:0032259">
    <property type="term" value="P:methylation"/>
    <property type="evidence" value="ECO:0007669"/>
    <property type="project" value="UniProtKB-KW"/>
</dbReference>
<dbReference type="Pfam" id="PF13489">
    <property type="entry name" value="Methyltransf_23"/>
    <property type="match status" value="1"/>
</dbReference>
<dbReference type="EMBL" id="FMWO01000030">
    <property type="protein sequence ID" value="SCZ84661.1"/>
    <property type="molecule type" value="Genomic_DNA"/>
</dbReference>
<dbReference type="SUPFAM" id="SSF53335">
    <property type="entry name" value="S-adenosyl-L-methionine-dependent methyltransferases"/>
    <property type="match status" value="1"/>
</dbReference>
<reference evidence="1 2" key="1">
    <citation type="submission" date="2016-10" db="EMBL/GenBank/DDBJ databases">
        <authorList>
            <person name="de Groot N.N."/>
        </authorList>
    </citation>
    <scope>NUCLEOTIDE SEQUENCE [LARGE SCALE GENOMIC DNA]</scope>
    <source>
        <strain evidence="1">1</strain>
    </source>
</reference>
<gene>
    <name evidence="1" type="ORF">NSMM_240045</name>
</gene>
<dbReference type="STRING" id="51642.NSMM_240045"/>
<keyword evidence="2" id="KW-1185">Reference proteome</keyword>
<proteinExistence type="predicted"/>
<name>A0A1G5SDP2_9PROT</name>
<dbReference type="RefSeq" id="WP_218120983.1">
    <property type="nucleotide sequence ID" value="NZ_FMWO01000030.1"/>
</dbReference>
<keyword evidence="1" id="KW-0489">Methyltransferase</keyword>
<dbReference type="AlphaFoldDB" id="A0A1G5SDP2"/>
<dbReference type="InterPro" id="IPR029063">
    <property type="entry name" value="SAM-dependent_MTases_sf"/>
</dbReference>
<organism evidence="1 2">
    <name type="scientific">Nitrosomonas mobilis</name>
    <dbReference type="NCBI Taxonomy" id="51642"/>
    <lineage>
        <taxon>Bacteria</taxon>
        <taxon>Pseudomonadati</taxon>
        <taxon>Pseudomonadota</taxon>
        <taxon>Betaproteobacteria</taxon>
        <taxon>Nitrosomonadales</taxon>
        <taxon>Nitrosomonadaceae</taxon>
        <taxon>Nitrosomonas</taxon>
    </lineage>
</organism>
<keyword evidence="1" id="KW-0808">Transferase</keyword>